<dbReference type="PANTHER" id="PTHR35910:SF1">
    <property type="entry name" value="2EXR DOMAIN-CONTAINING PROTEIN"/>
    <property type="match status" value="1"/>
</dbReference>
<dbReference type="EMBL" id="MU856842">
    <property type="protein sequence ID" value="KAK4158041.1"/>
    <property type="molecule type" value="Genomic_DNA"/>
</dbReference>
<dbReference type="AlphaFoldDB" id="A0AAN6VXP1"/>
<name>A0AAN6VXP1_9PEZI</name>
<sequence length="399" mass="46346">MAARDFPRFRDLPTELRLQIWSHCIPGPRVVEMDFPLSDQHLTLPAGSHRELWSSPAGWAPLVSRVCREARSVALNHVQYVTNDKGQRDEDGTPCPPWESDWGGDAPVRLRKGFDMVHLNWHNGYKRVDMINPPQYPWATFQWLVNQAAAASVSADLLLPFDPERRNPYTSFTGFSEEEMRYFSPHRLYYAVLAIVEIHISAEEAAQAGVFGVLGEQPIRLVDPRDTATVVKFRDVWRRHQPGSPPDKELDVAEFFSTAIDGTEGYCARVEQWRRNLEKVWVWYKCLDLDIPWATREEFWPNWGEDWDEEDSDGNDVEPPYGWYVNWNRRELNREHPWVQTQLALMPRFEPALMFRHCIGWCGRIGYANRSLYLSSEGGPKRVERTGGAFRDIAMRRVT</sequence>
<gene>
    <name evidence="2" type="ORF">C8A00DRAFT_39599</name>
</gene>
<evidence type="ECO:0000313" key="3">
    <source>
        <dbReference type="Proteomes" id="UP001302745"/>
    </source>
</evidence>
<reference evidence="2" key="2">
    <citation type="submission" date="2023-05" db="EMBL/GenBank/DDBJ databases">
        <authorList>
            <consortium name="Lawrence Berkeley National Laboratory"/>
            <person name="Steindorff A."/>
            <person name="Hensen N."/>
            <person name="Bonometti L."/>
            <person name="Westerberg I."/>
            <person name="Brannstrom I.O."/>
            <person name="Guillou S."/>
            <person name="Cros-Aarteil S."/>
            <person name="Calhoun S."/>
            <person name="Haridas S."/>
            <person name="Kuo A."/>
            <person name="Mondo S."/>
            <person name="Pangilinan J."/>
            <person name="Riley R."/>
            <person name="Labutti K."/>
            <person name="Andreopoulos B."/>
            <person name="Lipzen A."/>
            <person name="Chen C."/>
            <person name="Yanf M."/>
            <person name="Daum C."/>
            <person name="Ng V."/>
            <person name="Clum A."/>
            <person name="Ohm R."/>
            <person name="Martin F."/>
            <person name="Silar P."/>
            <person name="Natvig D."/>
            <person name="Lalanne C."/>
            <person name="Gautier V."/>
            <person name="Ament-Velasquez S.L."/>
            <person name="Kruys A."/>
            <person name="Hutchinson M.I."/>
            <person name="Powell A.J."/>
            <person name="Barry K."/>
            <person name="Miller A.N."/>
            <person name="Grigoriev I.V."/>
            <person name="Debuchy R."/>
            <person name="Gladieux P."/>
            <person name="Thoren M.H."/>
            <person name="Johannesson H."/>
        </authorList>
    </citation>
    <scope>NUCLEOTIDE SEQUENCE</scope>
    <source>
        <strain evidence="2">CBS 538.74</strain>
    </source>
</reference>
<evidence type="ECO:0000259" key="1">
    <source>
        <dbReference type="Pfam" id="PF20150"/>
    </source>
</evidence>
<proteinExistence type="predicted"/>
<protein>
    <recommendedName>
        <fullName evidence="1">2EXR domain-containing protein</fullName>
    </recommendedName>
</protein>
<dbReference type="InterPro" id="IPR045518">
    <property type="entry name" value="2EXR"/>
</dbReference>
<dbReference type="Proteomes" id="UP001302745">
    <property type="component" value="Unassembled WGS sequence"/>
</dbReference>
<dbReference type="PANTHER" id="PTHR35910">
    <property type="entry name" value="2EXR DOMAIN-CONTAINING PROTEIN"/>
    <property type="match status" value="1"/>
</dbReference>
<comment type="caution">
    <text evidence="2">The sequence shown here is derived from an EMBL/GenBank/DDBJ whole genome shotgun (WGS) entry which is preliminary data.</text>
</comment>
<reference evidence="2" key="1">
    <citation type="journal article" date="2023" name="Mol. Phylogenet. Evol.">
        <title>Genome-scale phylogeny and comparative genomics of the fungal order Sordariales.</title>
        <authorList>
            <person name="Hensen N."/>
            <person name="Bonometti L."/>
            <person name="Westerberg I."/>
            <person name="Brannstrom I.O."/>
            <person name="Guillou S."/>
            <person name="Cros-Aarteil S."/>
            <person name="Calhoun S."/>
            <person name="Haridas S."/>
            <person name="Kuo A."/>
            <person name="Mondo S."/>
            <person name="Pangilinan J."/>
            <person name="Riley R."/>
            <person name="LaButti K."/>
            <person name="Andreopoulos B."/>
            <person name="Lipzen A."/>
            <person name="Chen C."/>
            <person name="Yan M."/>
            <person name="Daum C."/>
            <person name="Ng V."/>
            <person name="Clum A."/>
            <person name="Steindorff A."/>
            <person name="Ohm R.A."/>
            <person name="Martin F."/>
            <person name="Silar P."/>
            <person name="Natvig D.O."/>
            <person name="Lalanne C."/>
            <person name="Gautier V."/>
            <person name="Ament-Velasquez S.L."/>
            <person name="Kruys A."/>
            <person name="Hutchinson M.I."/>
            <person name="Powell A.J."/>
            <person name="Barry K."/>
            <person name="Miller A.N."/>
            <person name="Grigoriev I.V."/>
            <person name="Debuchy R."/>
            <person name="Gladieux P."/>
            <person name="Hiltunen Thoren M."/>
            <person name="Johannesson H."/>
        </authorList>
    </citation>
    <scope>NUCLEOTIDE SEQUENCE</scope>
    <source>
        <strain evidence="2">CBS 538.74</strain>
    </source>
</reference>
<organism evidence="2 3">
    <name type="scientific">Chaetomidium leptoderma</name>
    <dbReference type="NCBI Taxonomy" id="669021"/>
    <lineage>
        <taxon>Eukaryota</taxon>
        <taxon>Fungi</taxon>
        <taxon>Dikarya</taxon>
        <taxon>Ascomycota</taxon>
        <taxon>Pezizomycotina</taxon>
        <taxon>Sordariomycetes</taxon>
        <taxon>Sordariomycetidae</taxon>
        <taxon>Sordariales</taxon>
        <taxon>Chaetomiaceae</taxon>
        <taxon>Chaetomidium</taxon>
    </lineage>
</organism>
<feature type="domain" description="2EXR" evidence="1">
    <location>
        <begin position="6"/>
        <end position="84"/>
    </location>
</feature>
<keyword evidence="3" id="KW-1185">Reference proteome</keyword>
<accession>A0AAN6VXP1</accession>
<evidence type="ECO:0000313" key="2">
    <source>
        <dbReference type="EMBL" id="KAK4158041.1"/>
    </source>
</evidence>
<dbReference type="Pfam" id="PF20150">
    <property type="entry name" value="2EXR"/>
    <property type="match status" value="1"/>
</dbReference>